<reference evidence="7 8" key="1">
    <citation type="submission" date="2014-09" db="EMBL/GenBank/DDBJ databases">
        <title>Butyrate-producing bacteria isolated from human gut.</title>
        <authorList>
            <person name="Zhang Q."/>
            <person name="Zhao L."/>
        </authorList>
    </citation>
    <scope>NUCLEOTIDE SEQUENCE [LARGE SCALE GENOMIC DNA]</scope>
    <source>
        <strain evidence="7 8">21</strain>
    </source>
</reference>
<comment type="subcellular location">
    <subcellularLocation>
        <location evidence="1">Membrane</location>
    </subcellularLocation>
</comment>
<feature type="transmembrane region" description="Helical" evidence="6">
    <location>
        <begin position="12"/>
        <end position="36"/>
    </location>
</feature>
<comment type="caution">
    <text evidence="7">The sequence shown here is derived from an EMBL/GenBank/DDBJ whole genome shotgun (WGS) entry which is preliminary data.</text>
</comment>
<evidence type="ECO:0000256" key="6">
    <source>
        <dbReference type="SAM" id="Phobius"/>
    </source>
</evidence>
<dbReference type="InterPro" id="IPR019533">
    <property type="entry name" value="Peptidase_S26"/>
</dbReference>
<dbReference type="GO" id="GO:0006465">
    <property type="term" value="P:signal peptide processing"/>
    <property type="evidence" value="ECO:0007669"/>
    <property type="project" value="UniProtKB-UniRule"/>
</dbReference>
<evidence type="ECO:0000313" key="7">
    <source>
        <dbReference type="EMBL" id="PWE86376.1"/>
    </source>
</evidence>
<keyword evidence="2 6" id="KW-0812">Transmembrane</keyword>
<name>A0A2V1JQA4_EUBRA</name>
<dbReference type="EMBL" id="JRFU01000112">
    <property type="protein sequence ID" value="PWE86376.1"/>
    <property type="molecule type" value="Genomic_DNA"/>
</dbReference>
<dbReference type="GO" id="GO:0004252">
    <property type="term" value="F:serine-type endopeptidase activity"/>
    <property type="evidence" value="ECO:0007669"/>
    <property type="project" value="UniProtKB-UniRule"/>
</dbReference>
<dbReference type="PROSITE" id="PS51257">
    <property type="entry name" value="PROKAR_LIPOPROTEIN"/>
    <property type="match status" value="1"/>
</dbReference>
<gene>
    <name evidence="7" type="ORF">LG34_10285</name>
</gene>
<dbReference type="EC" id="3.4.21.89" evidence="5"/>
<dbReference type="AlphaFoldDB" id="A0A2V1JQA4"/>
<keyword evidence="4 6" id="KW-0472">Membrane</keyword>
<dbReference type="InterPro" id="IPR001733">
    <property type="entry name" value="Peptidase_S26B"/>
</dbReference>
<dbReference type="PANTHER" id="PTHR10806">
    <property type="entry name" value="SIGNAL PEPTIDASE COMPLEX CATALYTIC SUBUNIT SEC11"/>
    <property type="match status" value="1"/>
</dbReference>
<dbReference type="CDD" id="cd06530">
    <property type="entry name" value="S26_SPase_I"/>
    <property type="match status" value="1"/>
</dbReference>
<protein>
    <recommendedName>
        <fullName evidence="5">Signal peptidase I</fullName>
        <ecNumber evidence="5">3.4.21.89</ecNumber>
    </recommendedName>
</protein>
<evidence type="ECO:0000256" key="1">
    <source>
        <dbReference type="ARBA" id="ARBA00004370"/>
    </source>
</evidence>
<keyword evidence="8" id="KW-1185">Reference proteome</keyword>
<evidence type="ECO:0000256" key="4">
    <source>
        <dbReference type="ARBA" id="ARBA00023136"/>
    </source>
</evidence>
<dbReference type="PANTHER" id="PTHR10806:SF6">
    <property type="entry name" value="SIGNAL PEPTIDASE COMPLEX CATALYTIC SUBUNIT SEC11"/>
    <property type="match status" value="1"/>
</dbReference>
<proteinExistence type="predicted"/>
<dbReference type="RefSeq" id="WP_109215929.1">
    <property type="nucleotide sequence ID" value="NZ_JAQDGV010000007.1"/>
</dbReference>
<organism evidence="7 8">
    <name type="scientific">Eubacterium ramulus</name>
    <dbReference type="NCBI Taxonomy" id="39490"/>
    <lineage>
        <taxon>Bacteria</taxon>
        <taxon>Bacillati</taxon>
        <taxon>Bacillota</taxon>
        <taxon>Clostridia</taxon>
        <taxon>Eubacteriales</taxon>
        <taxon>Eubacteriaceae</taxon>
        <taxon>Eubacterium</taxon>
    </lineage>
</organism>
<evidence type="ECO:0000256" key="3">
    <source>
        <dbReference type="ARBA" id="ARBA00022989"/>
    </source>
</evidence>
<dbReference type="Proteomes" id="UP000245288">
    <property type="component" value="Unassembled WGS sequence"/>
</dbReference>
<dbReference type="GO" id="GO:0016020">
    <property type="term" value="C:membrane"/>
    <property type="evidence" value="ECO:0007669"/>
    <property type="project" value="UniProtKB-SubCell"/>
</dbReference>
<evidence type="ECO:0000256" key="5">
    <source>
        <dbReference type="NCBIfam" id="TIGR02228"/>
    </source>
</evidence>
<dbReference type="InterPro" id="IPR036286">
    <property type="entry name" value="LexA/Signal_pep-like_sf"/>
</dbReference>
<dbReference type="NCBIfam" id="TIGR02228">
    <property type="entry name" value="sigpep_I_arch"/>
    <property type="match status" value="1"/>
</dbReference>
<dbReference type="SUPFAM" id="SSF51306">
    <property type="entry name" value="LexA/Signal peptidase"/>
    <property type="match status" value="1"/>
</dbReference>
<accession>A0A2V1JQA4</accession>
<evidence type="ECO:0000313" key="8">
    <source>
        <dbReference type="Proteomes" id="UP000245288"/>
    </source>
</evidence>
<dbReference type="PRINTS" id="PR00728">
    <property type="entry name" value="SIGNALPTASE"/>
</dbReference>
<keyword evidence="3 6" id="KW-1133">Transmembrane helix</keyword>
<dbReference type="GO" id="GO:0009003">
    <property type="term" value="F:signal peptidase activity"/>
    <property type="evidence" value="ECO:0007669"/>
    <property type="project" value="UniProtKB-EC"/>
</dbReference>
<sequence length="178" mass="19022">MSRETRKKKNPIATLCSVIGTVLLIIVVAACIPLTLPKAMGYQLYTVVSGSMEPAIPVGSLVYIKYVEPKEIIEGDVIAFYGSDAEGSIITHRVVSNSSAMGEFITKGDANEENDMNPVTYNQYMGKMVRSIPKIGGIVQTITGGSGKAAVGCVIGLAIVLEIIAAVLNRRLEDDEEE</sequence>
<evidence type="ECO:0000256" key="2">
    <source>
        <dbReference type="ARBA" id="ARBA00022692"/>
    </source>
</evidence>
<dbReference type="OrthoDB" id="1766940at2"/>